<evidence type="ECO:0000256" key="2">
    <source>
        <dbReference type="ARBA" id="ARBA00023015"/>
    </source>
</evidence>
<evidence type="ECO:0000256" key="1">
    <source>
        <dbReference type="ARBA" id="ARBA00009437"/>
    </source>
</evidence>
<dbReference type="AlphaFoldDB" id="A0AB34VIM2"/>
<dbReference type="PROSITE" id="PS50931">
    <property type="entry name" value="HTH_LYSR"/>
    <property type="match status" value="1"/>
</dbReference>
<dbReference type="GO" id="GO:0000976">
    <property type="term" value="F:transcription cis-regulatory region binding"/>
    <property type="evidence" value="ECO:0007669"/>
    <property type="project" value="TreeGrafter"/>
</dbReference>
<dbReference type="InterPro" id="IPR036390">
    <property type="entry name" value="WH_DNA-bd_sf"/>
</dbReference>
<sequence length="292" mass="32972">MHKTTLEQWSLLDKVMKEGSFAKAANLTNRSQSSVSYNLAMLQQRIGITLLHIEGRKAVLTPAGELLLAQVRPLLKAFHSLEAYAGAIRSGVRTKLDLVVDSIFPRRRLFAVLKTFQQRHPHTQINLTEVLETDTDYAEADVMVVTQRQDMAGRGEWLMNVDFVAVAHRDHPLHQCGVDLDEEQLARYPLIRIADREHFTVQNESSSGDYWSFSTIDAAVEAVMHQVGYGWIPQARIRHELAQGILKILPLRHGVRRATTLHLLIKKDIIMLDPPIATLLDLLKTAPQTDVP</sequence>
<dbReference type="InterPro" id="IPR005119">
    <property type="entry name" value="LysR_subst-bd"/>
</dbReference>
<dbReference type="GO" id="GO:0003700">
    <property type="term" value="F:DNA-binding transcription factor activity"/>
    <property type="evidence" value="ECO:0007669"/>
    <property type="project" value="InterPro"/>
</dbReference>
<gene>
    <name evidence="6" type="ORF">RSA13_03365</name>
</gene>
<dbReference type="SUPFAM" id="SSF46785">
    <property type="entry name" value="Winged helix' DNA-binding domain"/>
    <property type="match status" value="1"/>
</dbReference>
<feature type="domain" description="HTH lysR-type" evidence="5">
    <location>
        <begin position="4"/>
        <end position="61"/>
    </location>
</feature>
<evidence type="ECO:0000259" key="5">
    <source>
        <dbReference type="PROSITE" id="PS50931"/>
    </source>
</evidence>
<dbReference type="SUPFAM" id="SSF53850">
    <property type="entry name" value="Periplasmic binding protein-like II"/>
    <property type="match status" value="1"/>
</dbReference>
<dbReference type="EMBL" id="LDSI01000003">
    <property type="protein sequence ID" value="KTT00457.1"/>
    <property type="molecule type" value="Genomic_DNA"/>
</dbReference>
<evidence type="ECO:0000313" key="6">
    <source>
        <dbReference type="EMBL" id="KTT00457.1"/>
    </source>
</evidence>
<name>A0AB34VIM2_9GAMM</name>
<comment type="similarity">
    <text evidence="1">Belongs to the LysR transcriptional regulatory family.</text>
</comment>
<accession>A0AB34VIM2</accession>
<dbReference type="Gene3D" id="3.40.190.290">
    <property type="match status" value="1"/>
</dbReference>
<evidence type="ECO:0000256" key="4">
    <source>
        <dbReference type="ARBA" id="ARBA00023163"/>
    </source>
</evidence>
<keyword evidence="3" id="KW-0238">DNA-binding</keyword>
<dbReference type="RefSeq" id="WP_058707842.1">
    <property type="nucleotide sequence ID" value="NZ_LDSI01000003.1"/>
</dbReference>
<evidence type="ECO:0000256" key="3">
    <source>
        <dbReference type="ARBA" id="ARBA00023125"/>
    </source>
</evidence>
<dbReference type="Gene3D" id="1.10.10.10">
    <property type="entry name" value="Winged helix-like DNA-binding domain superfamily/Winged helix DNA-binding domain"/>
    <property type="match status" value="1"/>
</dbReference>
<dbReference type="Proteomes" id="UP000072520">
    <property type="component" value="Unassembled WGS sequence"/>
</dbReference>
<dbReference type="PANTHER" id="PTHR30126:SF88">
    <property type="entry name" value="TRANSCRIPTIONAL REGULATOR-RELATED"/>
    <property type="match status" value="1"/>
</dbReference>
<keyword evidence="2" id="KW-0805">Transcription regulation</keyword>
<dbReference type="PANTHER" id="PTHR30126">
    <property type="entry name" value="HTH-TYPE TRANSCRIPTIONAL REGULATOR"/>
    <property type="match status" value="1"/>
</dbReference>
<evidence type="ECO:0000313" key="7">
    <source>
        <dbReference type="Proteomes" id="UP000072520"/>
    </source>
</evidence>
<dbReference type="InterPro" id="IPR036388">
    <property type="entry name" value="WH-like_DNA-bd_sf"/>
</dbReference>
<organism evidence="6 7">
    <name type="scientific">Pantoea stewartii</name>
    <dbReference type="NCBI Taxonomy" id="66269"/>
    <lineage>
        <taxon>Bacteria</taxon>
        <taxon>Pseudomonadati</taxon>
        <taxon>Pseudomonadota</taxon>
        <taxon>Gammaproteobacteria</taxon>
        <taxon>Enterobacterales</taxon>
        <taxon>Erwiniaceae</taxon>
        <taxon>Pantoea</taxon>
    </lineage>
</organism>
<dbReference type="InterPro" id="IPR000847">
    <property type="entry name" value="LysR_HTH_N"/>
</dbReference>
<dbReference type="Pfam" id="PF00126">
    <property type="entry name" value="HTH_1"/>
    <property type="match status" value="1"/>
</dbReference>
<dbReference type="Pfam" id="PF03466">
    <property type="entry name" value="LysR_substrate"/>
    <property type="match status" value="1"/>
</dbReference>
<proteinExistence type="inferred from homology"/>
<keyword evidence="4" id="KW-0804">Transcription</keyword>
<protein>
    <submittedName>
        <fullName evidence="6">LysR family transcriptional regulator</fullName>
    </submittedName>
</protein>
<reference evidence="6 7" key="1">
    <citation type="journal article" date="2016" name="Front. Microbiol.">
        <title>Genomic Resource of Rice Seed Associated Bacteria.</title>
        <authorList>
            <person name="Midha S."/>
            <person name="Bansal K."/>
            <person name="Sharma S."/>
            <person name="Kumar N."/>
            <person name="Patil P.P."/>
            <person name="Chaudhry V."/>
            <person name="Patil P.B."/>
        </authorList>
    </citation>
    <scope>NUCLEOTIDE SEQUENCE [LARGE SCALE GENOMIC DNA]</scope>
    <source>
        <strain evidence="6 7">RSA13</strain>
    </source>
</reference>
<comment type="caution">
    <text evidence="6">The sequence shown here is derived from an EMBL/GenBank/DDBJ whole genome shotgun (WGS) entry which is preliminary data.</text>
</comment>